<dbReference type="InterPro" id="IPR013786">
    <property type="entry name" value="AcylCoA_DH/ox_N"/>
</dbReference>
<dbReference type="GO" id="GO:0033539">
    <property type="term" value="P:fatty acid beta-oxidation using acyl-CoA dehydrogenase"/>
    <property type="evidence" value="ECO:0007669"/>
    <property type="project" value="InterPro"/>
</dbReference>
<dbReference type="InterPro" id="IPR046373">
    <property type="entry name" value="Acyl-CoA_Oxase/DH_mid-dom_sf"/>
</dbReference>
<dbReference type="EMBL" id="QFWT01000003">
    <property type="protein sequence ID" value="PWI33997.1"/>
    <property type="molecule type" value="Genomic_DNA"/>
</dbReference>
<evidence type="ECO:0000256" key="2">
    <source>
        <dbReference type="ARBA" id="ARBA00005005"/>
    </source>
</evidence>
<feature type="domain" description="Acyl-CoA dehydrogenase C-terminal bacterial-type" evidence="17">
    <location>
        <begin position="455"/>
        <end position="739"/>
    </location>
</feature>
<evidence type="ECO:0000259" key="14">
    <source>
        <dbReference type="Pfam" id="PF00441"/>
    </source>
</evidence>
<dbReference type="FunFam" id="1.20.140.10:FF:000009">
    <property type="entry name" value="Acyl-CoA dehydrogenase"/>
    <property type="match status" value="1"/>
</dbReference>
<evidence type="ECO:0000313" key="18">
    <source>
        <dbReference type="EMBL" id="PWI33997.1"/>
    </source>
</evidence>
<dbReference type="UniPathway" id="UPA00659"/>
<evidence type="ECO:0000256" key="5">
    <source>
        <dbReference type="ARBA" id="ARBA00012040"/>
    </source>
</evidence>
<dbReference type="GO" id="GO:0070991">
    <property type="term" value="F:medium-chain fatty acyl-CoA dehydrogenase activity"/>
    <property type="evidence" value="ECO:0007669"/>
    <property type="project" value="UniProtKB-EC"/>
</dbReference>
<evidence type="ECO:0000256" key="7">
    <source>
        <dbReference type="ARBA" id="ARBA00022630"/>
    </source>
</evidence>
<comment type="caution">
    <text evidence="18">The sequence shown here is derived from an EMBL/GenBank/DDBJ whole genome shotgun (WGS) entry which is preliminary data.</text>
</comment>
<dbReference type="PANTHER" id="PTHR48083">
    <property type="entry name" value="MEDIUM-CHAIN SPECIFIC ACYL-COA DEHYDROGENASE, MITOCHONDRIAL-RELATED"/>
    <property type="match status" value="1"/>
</dbReference>
<evidence type="ECO:0000256" key="13">
    <source>
        <dbReference type="ARBA" id="ARBA00049247"/>
    </source>
</evidence>
<feature type="domain" description="Acyl-CoA dehydrogenase/oxidase C-terminal" evidence="14">
    <location>
        <begin position="301"/>
        <end position="447"/>
    </location>
</feature>
<evidence type="ECO:0000259" key="16">
    <source>
        <dbReference type="Pfam" id="PF02771"/>
    </source>
</evidence>
<dbReference type="PANTHER" id="PTHR48083:SF33">
    <property type="entry name" value="ACYL-COENZYME A DEHYDROGENASE"/>
    <property type="match status" value="1"/>
</dbReference>
<keyword evidence="19" id="KW-1185">Reference proteome</keyword>
<dbReference type="Pfam" id="PF09317">
    <property type="entry name" value="ACDH_C"/>
    <property type="match status" value="1"/>
</dbReference>
<comment type="catalytic activity">
    <reaction evidence="13">
        <text>a long-chain 2,3-saturated fatty acyl-CoA + oxidized [electron-transfer flavoprotein] + H(+) = a long-chain (2E)-enoyl-CoA + reduced [electron-transfer flavoprotein]</text>
        <dbReference type="Rhea" id="RHEA:17721"/>
        <dbReference type="Rhea" id="RHEA-COMP:10685"/>
        <dbReference type="Rhea" id="RHEA-COMP:10686"/>
        <dbReference type="ChEBI" id="CHEBI:15378"/>
        <dbReference type="ChEBI" id="CHEBI:57692"/>
        <dbReference type="ChEBI" id="CHEBI:58307"/>
        <dbReference type="ChEBI" id="CHEBI:83721"/>
        <dbReference type="ChEBI" id="CHEBI:83727"/>
        <dbReference type="EC" id="1.3.8.8"/>
    </reaction>
</comment>
<feature type="domain" description="Acyl-CoA oxidase/dehydrogenase middle" evidence="15">
    <location>
        <begin position="178"/>
        <end position="277"/>
    </location>
</feature>
<dbReference type="GO" id="GO:0004466">
    <property type="term" value="F:long-chain fatty acyl-CoA dehydrogenase activity"/>
    <property type="evidence" value="ECO:0007669"/>
    <property type="project" value="UniProtKB-EC"/>
</dbReference>
<dbReference type="InterPro" id="IPR009075">
    <property type="entry name" value="AcylCo_DH/oxidase_C"/>
</dbReference>
<dbReference type="InterPro" id="IPR015396">
    <property type="entry name" value="FadE_C"/>
</dbReference>
<organism evidence="18 19">
    <name type="scientific">Vibrio albus</name>
    <dbReference type="NCBI Taxonomy" id="2200953"/>
    <lineage>
        <taxon>Bacteria</taxon>
        <taxon>Pseudomonadati</taxon>
        <taxon>Pseudomonadota</taxon>
        <taxon>Gammaproteobacteria</taxon>
        <taxon>Vibrionales</taxon>
        <taxon>Vibrionaceae</taxon>
        <taxon>Vibrio</taxon>
    </lineage>
</organism>
<dbReference type="SUPFAM" id="SSF47203">
    <property type="entry name" value="Acyl-CoA dehydrogenase C-terminal domain-like"/>
    <property type="match status" value="1"/>
</dbReference>
<dbReference type="EC" id="1.3.8.8" evidence="5"/>
<accession>A0A2U3BB41</accession>
<dbReference type="InterPro" id="IPR050741">
    <property type="entry name" value="Acyl-CoA_dehydrogenase"/>
</dbReference>
<feature type="domain" description="Acyl-CoA dehydrogenase/oxidase N-terminal" evidence="16">
    <location>
        <begin position="81"/>
        <end position="173"/>
    </location>
</feature>
<dbReference type="SUPFAM" id="SSF56645">
    <property type="entry name" value="Acyl-CoA dehydrogenase NM domain-like"/>
    <property type="match status" value="1"/>
</dbReference>
<dbReference type="FunFam" id="1.10.540.10:FF:000004">
    <property type="entry name" value="Acyl-CoA dehydrogenase"/>
    <property type="match status" value="1"/>
</dbReference>
<dbReference type="InterPro" id="IPR006091">
    <property type="entry name" value="Acyl-CoA_Oxase/DH_mid-dom"/>
</dbReference>
<evidence type="ECO:0000256" key="8">
    <source>
        <dbReference type="ARBA" id="ARBA00022827"/>
    </source>
</evidence>
<dbReference type="Gene3D" id="1.10.540.10">
    <property type="entry name" value="Acyl-CoA dehydrogenase/oxidase, N-terminal domain"/>
    <property type="match status" value="1"/>
</dbReference>
<protein>
    <recommendedName>
        <fullName evidence="6">Acyl-coenzyme A dehydrogenase</fullName>
        <ecNumber evidence="4">1.3.8.7</ecNumber>
        <ecNumber evidence="5">1.3.8.8</ecNumber>
    </recommendedName>
</protein>
<comment type="catalytic activity">
    <reaction evidence="12">
        <text>a medium-chain 2,3-saturated fatty acyl-CoA + oxidized [electron-transfer flavoprotein] + H(+) = a medium-chain (2E)-enoyl-CoA + reduced [electron-transfer flavoprotein]</text>
        <dbReference type="Rhea" id="RHEA:14477"/>
        <dbReference type="Rhea" id="RHEA-COMP:10685"/>
        <dbReference type="Rhea" id="RHEA-COMP:10686"/>
        <dbReference type="ChEBI" id="CHEBI:15378"/>
        <dbReference type="ChEBI" id="CHEBI:57692"/>
        <dbReference type="ChEBI" id="CHEBI:58307"/>
        <dbReference type="ChEBI" id="CHEBI:83723"/>
        <dbReference type="ChEBI" id="CHEBI:83726"/>
        <dbReference type="EC" id="1.3.8.7"/>
    </reaction>
</comment>
<evidence type="ECO:0000256" key="11">
    <source>
        <dbReference type="ARBA" id="ARBA00023098"/>
    </source>
</evidence>
<evidence type="ECO:0000256" key="9">
    <source>
        <dbReference type="ARBA" id="ARBA00022832"/>
    </source>
</evidence>
<dbReference type="InterPro" id="IPR036250">
    <property type="entry name" value="AcylCo_DH-like_C"/>
</dbReference>
<dbReference type="Gene3D" id="1.20.140.10">
    <property type="entry name" value="Butyryl-CoA Dehydrogenase, subunit A, domain 3"/>
    <property type="match status" value="1"/>
</dbReference>
<proteinExistence type="inferred from homology"/>
<dbReference type="Proteomes" id="UP000245362">
    <property type="component" value="Unassembled WGS sequence"/>
</dbReference>
<keyword evidence="10" id="KW-0560">Oxidoreductase</keyword>
<keyword evidence="8" id="KW-0274">FAD</keyword>
<comment type="similarity">
    <text evidence="3">Belongs to the acyl-CoA dehydrogenase family.</text>
</comment>
<evidence type="ECO:0000256" key="6">
    <source>
        <dbReference type="ARBA" id="ARBA00020144"/>
    </source>
</evidence>
<gene>
    <name evidence="18" type="ORF">DI392_07295</name>
</gene>
<evidence type="ECO:0000313" key="19">
    <source>
        <dbReference type="Proteomes" id="UP000245362"/>
    </source>
</evidence>
<dbReference type="EC" id="1.3.8.7" evidence="4"/>
<dbReference type="Pfam" id="PF00441">
    <property type="entry name" value="Acyl-CoA_dh_1"/>
    <property type="match status" value="1"/>
</dbReference>
<evidence type="ECO:0000256" key="10">
    <source>
        <dbReference type="ARBA" id="ARBA00023002"/>
    </source>
</evidence>
<evidence type="ECO:0000256" key="4">
    <source>
        <dbReference type="ARBA" id="ARBA00012033"/>
    </source>
</evidence>
<reference evidence="18 19" key="1">
    <citation type="submission" date="2018-05" db="EMBL/GenBank/DDBJ databases">
        <title>Vibrio limimaris sp. nov., isolated from marine sediment.</title>
        <authorList>
            <person name="Li C.-M."/>
        </authorList>
    </citation>
    <scope>NUCLEOTIDE SEQUENCE [LARGE SCALE GENOMIC DNA]</scope>
    <source>
        <strain evidence="18 19">E4404</strain>
    </source>
</reference>
<comment type="cofactor">
    <cofactor evidence="1">
        <name>FAD</name>
        <dbReference type="ChEBI" id="CHEBI:57692"/>
    </cofactor>
</comment>
<keyword evidence="11" id="KW-0443">Lipid metabolism</keyword>
<dbReference type="NCBIfam" id="NF007000">
    <property type="entry name" value="PRK09463.1"/>
    <property type="match status" value="1"/>
</dbReference>
<name>A0A2U3BB41_9VIBR</name>
<comment type="pathway">
    <text evidence="2">Lipid metabolism; fatty acid beta-oxidation.</text>
</comment>
<dbReference type="GO" id="GO:0050660">
    <property type="term" value="F:flavin adenine dinucleotide binding"/>
    <property type="evidence" value="ECO:0007669"/>
    <property type="project" value="InterPro"/>
</dbReference>
<dbReference type="OrthoDB" id="9802447at2"/>
<dbReference type="NCBIfam" id="NF009586">
    <property type="entry name" value="PRK13026.1"/>
    <property type="match status" value="1"/>
</dbReference>
<dbReference type="AlphaFoldDB" id="A0A2U3BB41"/>
<keyword evidence="9" id="KW-0276">Fatty acid metabolism</keyword>
<evidence type="ECO:0000256" key="12">
    <source>
        <dbReference type="ARBA" id="ARBA00047882"/>
    </source>
</evidence>
<dbReference type="Pfam" id="PF02770">
    <property type="entry name" value="Acyl-CoA_dh_M"/>
    <property type="match status" value="1"/>
</dbReference>
<evidence type="ECO:0000256" key="3">
    <source>
        <dbReference type="ARBA" id="ARBA00009347"/>
    </source>
</evidence>
<keyword evidence="7" id="KW-0285">Flavoprotein</keyword>
<dbReference type="Pfam" id="PF02771">
    <property type="entry name" value="Acyl-CoA_dh_N"/>
    <property type="match status" value="1"/>
</dbReference>
<sequence>MCSLRKDWISDPIFNFFKKVLPPLSKTEKEAMEAGSVWWDGELFSGKPDWQALLHYPPPKLTSEEQSFIDNQLETLLAMLDDYQIVKQDRDLPPNVWDYLRKEGFFAFIISRQYGGHGFSALANSTIVTKIASRSVSAASTVMVPNSLGPAELLSRYGTEPQKQYWLPRLADGREIPCFALTGPEAGSDAGSIPDIGVVCRGEYNGQDVIGIQLNWDKRYITLAPVATVLGLAFKLHDPDQLLGEESDLGITLALIPTSHPGVETGERHDPMGLAFMNGPTRGHEVFIPIDWIIGGQEYAGKGWKMLMECLSAGRGISLPAMGTAIGHLTARTTGAYAYVRKQFGVSIGHFEGVAQKLGRIGGMTYMLEATRTLTTTALDLREKPGIITAIAKSHMTEMARVIINDAMDIHGGRGLQEGPMNYLANHYVGTPIAITVEGSNVLTRNLMIFGQGAIRCHPYVLNEMSAAADPDQNQGRETFSQLFFQHIRHTTRNGLGTLTAGLTGSWFISSSVSGETKAYYRQLTRLSRALSFSTDIAMATLGGDLKRREMISARLGDVLSYLYIASAVLKRYEDDGRQQSDLIYVHYGVQHCMHYAGVALQEVCANFPVFAIGTVLNRWIFPYGNYFRKPSDQLTGKIAESLMSPGPHRERLTGLCYVGGHETDAVAIVDRAFKAMYGIRPLERKLKNAFQQGIVSAKAPLELRLKQALDAGVLTEEEIEAIRDADKLRYRAIQVDHFSNDFSEVLTYRDSTSIRTPTT</sequence>
<dbReference type="GO" id="GO:0005737">
    <property type="term" value="C:cytoplasm"/>
    <property type="evidence" value="ECO:0007669"/>
    <property type="project" value="TreeGrafter"/>
</dbReference>
<dbReference type="RefSeq" id="WP_109319249.1">
    <property type="nucleotide sequence ID" value="NZ_QFWT01000003.1"/>
</dbReference>
<dbReference type="Gene3D" id="2.40.110.10">
    <property type="entry name" value="Butyryl-CoA Dehydrogenase, subunit A, domain 2"/>
    <property type="match status" value="1"/>
</dbReference>
<dbReference type="InterPro" id="IPR009100">
    <property type="entry name" value="AcylCoA_DH/oxidase_NM_dom_sf"/>
</dbReference>
<dbReference type="InterPro" id="IPR037069">
    <property type="entry name" value="AcylCoA_DH/ox_N_sf"/>
</dbReference>
<evidence type="ECO:0000259" key="17">
    <source>
        <dbReference type="Pfam" id="PF09317"/>
    </source>
</evidence>
<evidence type="ECO:0000259" key="15">
    <source>
        <dbReference type="Pfam" id="PF02770"/>
    </source>
</evidence>
<evidence type="ECO:0000256" key="1">
    <source>
        <dbReference type="ARBA" id="ARBA00001974"/>
    </source>
</evidence>
<dbReference type="FunFam" id="2.40.110.10:FF:000010">
    <property type="entry name" value="Acyl-CoA dehydrogenase"/>
    <property type="match status" value="1"/>
</dbReference>